<dbReference type="InterPro" id="IPR036676">
    <property type="entry name" value="PurM-like_C_sf"/>
</dbReference>
<feature type="domain" description="PurM-like N-terminal" evidence="2">
    <location>
        <begin position="54"/>
        <end position="166"/>
    </location>
</feature>
<name>A0A6I0F211_9FIRM</name>
<feature type="binding site" evidence="1">
    <location>
        <position position="73"/>
    </location>
    <ligand>
        <name>Mg(2+)</name>
        <dbReference type="ChEBI" id="CHEBI:18420"/>
        <label>2</label>
    </ligand>
</feature>
<dbReference type="OrthoDB" id="9802811at2"/>
<dbReference type="CDD" id="cd02194">
    <property type="entry name" value="ThiL"/>
    <property type="match status" value="1"/>
</dbReference>
<feature type="binding site" evidence="1">
    <location>
        <position position="80"/>
    </location>
    <ligand>
        <name>substrate</name>
    </ligand>
</feature>
<dbReference type="InterPro" id="IPR036921">
    <property type="entry name" value="PurM-like_N_sf"/>
</dbReference>
<keyword evidence="1 4" id="KW-0418">Kinase</keyword>
<keyword evidence="1" id="KW-0479">Metal-binding</keyword>
<feature type="binding site" evidence="1">
    <location>
        <position position="243"/>
    </location>
    <ligand>
        <name>ATP</name>
        <dbReference type="ChEBI" id="CHEBI:30616"/>
    </ligand>
</feature>
<keyword evidence="1" id="KW-0460">Magnesium</keyword>
<evidence type="ECO:0000313" key="5">
    <source>
        <dbReference type="Proteomes" id="UP000468766"/>
    </source>
</evidence>
<evidence type="ECO:0000259" key="3">
    <source>
        <dbReference type="Pfam" id="PF02769"/>
    </source>
</evidence>
<feature type="binding site" evidence="1">
    <location>
        <position position="132"/>
    </location>
    <ligand>
        <name>ATP</name>
        <dbReference type="ChEBI" id="CHEBI:30616"/>
    </ligand>
</feature>
<dbReference type="NCBIfam" id="TIGR01379">
    <property type="entry name" value="thiL"/>
    <property type="match status" value="1"/>
</dbReference>
<dbReference type="PIRSF" id="PIRSF005303">
    <property type="entry name" value="Thiam_monoph_kin"/>
    <property type="match status" value="1"/>
</dbReference>
<keyword evidence="5" id="KW-1185">Reference proteome</keyword>
<comment type="pathway">
    <text evidence="1">Cofactor biosynthesis; thiamine diphosphate biosynthesis; thiamine diphosphate from thiamine phosphate: step 1/1.</text>
</comment>
<comment type="function">
    <text evidence="1">Catalyzes the ATP-dependent phosphorylation of thiamine-monophosphate (TMP) to form thiamine-pyrophosphate (TPP), the active form of vitamin B1.</text>
</comment>
<dbReference type="EC" id="2.7.4.16" evidence="1"/>
<feature type="binding site" evidence="1">
    <location>
        <position position="150"/>
    </location>
    <ligand>
        <name>Mg(2+)</name>
        <dbReference type="ChEBI" id="CHEBI:18420"/>
        <label>1</label>
    </ligand>
</feature>
<dbReference type="Proteomes" id="UP000468766">
    <property type="component" value="Unassembled WGS sequence"/>
</dbReference>
<reference evidence="4 5" key="1">
    <citation type="submission" date="2019-10" db="EMBL/GenBank/DDBJ databases">
        <title>Whole-genome sequence of the extremophile Heliorestis acidaminivorans DSM 24790.</title>
        <authorList>
            <person name="Kyndt J.A."/>
            <person name="Meyer T.E."/>
        </authorList>
    </citation>
    <scope>NUCLEOTIDE SEQUENCE [LARGE SCALE GENOMIC DNA]</scope>
    <source>
        <strain evidence="4 5">DSM 24790</strain>
    </source>
</reference>
<evidence type="ECO:0000259" key="2">
    <source>
        <dbReference type="Pfam" id="PF00586"/>
    </source>
</evidence>
<dbReference type="AlphaFoldDB" id="A0A6I0F211"/>
<feature type="binding site" evidence="1">
    <location>
        <position position="241"/>
    </location>
    <ligand>
        <name>Mg(2+)</name>
        <dbReference type="ChEBI" id="CHEBI:18420"/>
        <label>3</label>
    </ligand>
</feature>
<proteinExistence type="inferred from homology"/>
<dbReference type="InterPro" id="IPR006283">
    <property type="entry name" value="ThiL-like"/>
</dbReference>
<feature type="binding site" evidence="1">
    <location>
        <position position="355"/>
    </location>
    <ligand>
        <name>substrate</name>
    </ligand>
</feature>
<dbReference type="UniPathway" id="UPA00060">
    <property type="reaction ID" value="UER00142"/>
</dbReference>
<comment type="miscellaneous">
    <text evidence="1">Reaction mechanism of ThiL seems to utilize a direct, inline transfer of the gamma-phosphate of ATP to TMP rather than a phosphorylated enzyme intermediate.</text>
</comment>
<sequence>MSTPIDAVGEFGLIDQLVEAWAEGASTRADQYERLCQLLGSKVIGPFPPRLAVGDDGAILDIPPQRPLLTTTDMLVEGVHFLWSSERISSLGRKALAVNISDIAAMGGVPSWAFLSIAVPRKASVEDVRALYYAMGEIAGCYGITLAGGDTVQSDKWVINVTLLGLAIKEPVRRSGGEEGDLIAVTGSLGDSAAGLHLLLSSSQLKGAGESYLLQRHLEPTPRVMEASILVQQDAVKAMLDISDGLSSEIHHLCRQSQCGALIDLSALPISEEAQSLAHSIDQSALDWALSGGEDFELLFTIAREKAESLQELIHNETGTAISFIGELRNSSEGIRIYNSSNKEKKSYPLEARGYNHFSGLSRTE</sequence>
<feature type="binding site" evidence="1">
    <location>
        <begin position="149"/>
        <end position="150"/>
    </location>
    <ligand>
        <name>ATP</name>
        <dbReference type="ChEBI" id="CHEBI:30616"/>
    </ligand>
</feature>
<dbReference type="Pfam" id="PF02769">
    <property type="entry name" value="AIRS_C"/>
    <property type="match status" value="1"/>
</dbReference>
<keyword evidence="1" id="KW-0547">Nucleotide-binding</keyword>
<dbReference type="GO" id="GO:0000287">
    <property type="term" value="F:magnesium ion binding"/>
    <property type="evidence" value="ECO:0007669"/>
    <property type="project" value="UniProtKB-UniRule"/>
</dbReference>
<dbReference type="PANTHER" id="PTHR30270">
    <property type="entry name" value="THIAMINE-MONOPHOSPHATE KINASE"/>
    <property type="match status" value="1"/>
</dbReference>
<feature type="binding site" evidence="1">
    <location>
        <position position="72"/>
    </location>
    <ligand>
        <name>Mg(2+)</name>
        <dbReference type="ChEBI" id="CHEBI:18420"/>
        <label>1</label>
    </ligand>
</feature>
<dbReference type="GO" id="GO:0005524">
    <property type="term" value="F:ATP binding"/>
    <property type="evidence" value="ECO:0007669"/>
    <property type="project" value="UniProtKB-UniRule"/>
</dbReference>
<dbReference type="HAMAP" id="MF_02128">
    <property type="entry name" value="TMP_kinase"/>
    <property type="match status" value="1"/>
</dbReference>
<keyword evidence="1" id="KW-0067">ATP-binding</keyword>
<keyword evidence="1" id="KW-0784">Thiamine biosynthesis</keyword>
<dbReference type="Gene3D" id="3.90.650.10">
    <property type="entry name" value="PurM-like C-terminal domain"/>
    <property type="match status" value="1"/>
</dbReference>
<dbReference type="GO" id="GO:0009228">
    <property type="term" value="P:thiamine biosynthetic process"/>
    <property type="evidence" value="ECO:0007669"/>
    <property type="project" value="UniProtKB-KW"/>
</dbReference>
<protein>
    <recommendedName>
        <fullName evidence="1">Thiamine-monophosphate kinase</fullName>
        <shortName evidence="1">TMP kinase</shortName>
        <shortName evidence="1">Thiamine-phosphate kinase</shortName>
        <ecNumber evidence="1">2.7.4.16</ecNumber>
    </recommendedName>
</protein>
<dbReference type="InterPro" id="IPR010918">
    <property type="entry name" value="PurM-like_C_dom"/>
</dbReference>
<feature type="binding site" evidence="1">
    <location>
        <position position="102"/>
    </location>
    <ligand>
        <name>Mg(2+)</name>
        <dbReference type="ChEBI" id="CHEBI:18420"/>
        <label>2</label>
    </ligand>
</feature>
<evidence type="ECO:0000313" key="4">
    <source>
        <dbReference type="EMBL" id="KAB2953358.1"/>
    </source>
</evidence>
<dbReference type="SUPFAM" id="SSF56042">
    <property type="entry name" value="PurM C-terminal domain-like"/>
    <property type="match status" value="1"/>
</dbReference>
<dbReference type="SUPFAM" id="SSF55326">
    <property type="entry name" value="PurM N-terminal domain-like"/>
    <property type="match status" value="1"/>
</dbReference>
<accession>A0A6I0F211</accession>
<comment type="catalytic activity">
    <reaction evidence="1">
        <text>thiamine phosphate + ATP = thiamine diphosphate + ADP</text>
        <dbReference type="Rhea" id="RHEA:15913"/>
        <dbReference type="ChEBI" id="CHEBI:30616"/>
        <dbReference type="ChEBI" id="CHEBI:37575"/>
        <dbReference type="ChEBI" id="CHEBI:58937"/>
        <dbReference type="ChEBI" id="CHEBI:456216"/>
        <dbReference type="EC" id="2.7.4.16"/>
    </reaction>
</comment>
<dbReference type="InterPro" id="IPR016188">
    <property type="entry name" value="PurM-like_N"/>
</dbReference>
<comment type="caution">
    <text evidence="4">The sequence shown here is derived from an EMBL/GenBank/DDBJ whole genome shotgun (WGS) entry which is preliminary data.</text>
</comment>
<feature type="binding site" evidence="1">
    <location>
        <position position="71"/>
    </location>
    <ligand>
        <name>Mg(2+)</name>
        <dbReference type="ChEBI" id="CHEBI:18420"/>
        <label>4</label>
    </ligand>
</feature>
<feature type="binding site" evidence="1">
    <location>
        <position position="73"/>
    </location>
    <ligand>
        <name>Mg(2+)</name>
        <dbReference type="ChEBI" id="CHEBI:18420"/>
        <label>1</label>
    </ligand>
</feature>
<dbReference type="RefSeq" id="WP_151619336.1">
    <property type="nucleotide sequence ID" value="NZ_WBXO01000003.1"/>
</dbReference>
<dbReference type="PANTHER" id="PTHR30270:SF0">
    <property type="entry name" value="THIAMINE-MONOPHOSPHATE KINASE"/>
    <property type="match status" value="1"/>
</dbReference>
<feature type="binding site" evidence="1">
    <location>
        <position position="244"/>
    </location>
    <ligand>
        <name>Mg(2+)</name>
        <dbReference type="ChEBI" id="CHEBI:18420"/>
        <label>5</label>
    </ligand>
</feature>
<keyword evidence="1 4" id="KW-0808">Transferase</keyword>
<feature type="binding site" evidence="1">
    <location>
        <position position="102"/>
    </location>
    <ligand>
        <name>Mg(2+)</name>
        <dbReference type="ChEBI" id="CHEBI:18420"/>
        <label>4</label>
    </ligand>
</feature>
<dbReference type="GO" id="GO:0009229">
    <property type="term" value="P:thiamine diphosphate biosynthetic process"/>
    <property type="evidence" value="ECO:0007669"/>
    <property type="project" value="UniProtKB-UniRule"/>
</dbReference>
<evidence type="ECO:0000256" key="1">
    <source>
        <dbReference type="HAMAP-Rule" id="MF_02128"/>
    </source>
</evidence>
<gene>
    <name evidence="1 4" type="primary">thiL</name>
    <name evidence="4" type="ORF">F9B85_05455</name>
</gene>
<feature type="binding site" evidence="1">
    <location>
        <position position="56"/>
    </location>
    <ligand>
        <name>Mg(2+)</name>
        <dbReference type="ChEBI" id="CHEBI:18420"/>
        <label>4</label>
    </ligand>
</feature>
<dbReference type="EMBL" id="WBXO01000003">
    <property type="protein sequence ID" value="KAB2953358.1"/>
    <property type="molecule type" value="Genomic_DNA"/>
</dbReference>
<feature type="binding site" evidence="1">
    <location>
        <position position="56"/>
    </location>
    <ligand>
        <name>Mg(2+)</name>
        <dbReference type="ChEBI" id="CHEBI:18420"/>
        <label>3</label>
    </ligand>
</feature>
<organism evidence="4 5">
    <name type="scientific">Heliorestis acidaminivorans</name>
    <dbReference type="NCBI Taxonomy" id="553427"/>
    <lineage>
        <taxon>Bacteria</taxon>
        <taxon>Bacillati</taxon>
        <taxon>Bacillota</taxon>
        <taxon>Clostridia</taxon>
        <taxon>Eubacteriales</taxon>
        <taxon>Heliobacteriaceae</taxon>
        <taxon>Heliorestis</taxon>
    </lineage>
</organism>
<feature type="binding site" evidence="1">
    <location>
        <position position="294"/>
    </location>
    <ligand>
        <name>substrate</name>
    </ligand>
</feature>
<comment type="similarity">
    <text evidence="1">Belongs to the thiamine-monophosphate kinase family.</text>
</comment>
<feature type="domain" description="PurM-like C-terminal" evidence="3">
    <location>
        <begin position="178"/>
        <end position="334"/>
    </location>
</feature>
<feature type="binding site" evidence="1">
    <location>
        <position position="174"/>
    </location>
    <ligand>
        <name>ATP</name>
        <dbReference type="ChEBI" id="CHEBI:30616"/>
    </ligand>
</feature>
<dbReference type="GO" id="GO:0009030">
    <property type="term" value="F:thiamine-phosphate kinase activity"/>
    <property type="evidence" value="ECO:0007669"/>
    <property type="project" value="UniProtKB-UniRule"/>
</dbReference>
<dbReference type="Gene3D" id="3.30.1330.10">
    <property type="entry name" value="PurM-like, N-terminal domain"/>
    <property type="match status" value="1"/>
</dbReference>
<dbReference type="Pfam" id="PF00586">
    <property type="entry name" value="AIRS"/>
    <property type="match status" value="1"/>
</dbReference>
<feature type="binding site" evidence="1">
    <location>
        <position position="102"/>
    </location>
    <ligand>
        <name>Mg(2+)</name>
        <dbReference type="ChEBI" id="CHEBI:18420"/>
        <label>3</label>
    </ligand>
</feature>